<protein>
    <submittedName>
        <fullName evidence="1">Uncharacterized protein</fullName>
    </submittedName>
</protein>
<organism evidence="1 2">
    <name type="scientific">Coemansia aciculifera</name>
    <dbReference type="NCBI Taxonomy" id="417176"/>
    <lineage>
        <taxon>Eukaryota</taxon>
        <taxon>Fungi</taxon>
        <taxon>Fungi incertae sedis</taxon>
        <taxon>Zoopagomycota</taxon>
        <taxon>Kickxellomycotina</taxon>
        <taxon>Kickxellomycetes</taxon>
        <taxon>Kickxellales</taxon>
        <taxon>Kickxellaceae</taxon>
        <taxon>Coemansia</taxon>
    </lineage>
</organism>
<comment type="caution">
    <text evidence="1">The sequence shown here is derived from an EMBL/GenBank/DDBJ whole genome shotgun (WGS) entry which is preliminary data.</text>
</comment>
<reference evidence="1" key="1">
    <citation type="submission" date="2022-07" db="EMBL/GenBank/DDBJ databases">
        <title>Phylogenomic reconstructions and comparative analyses of Kickxellomycotina fungi.</title>
        <authorList>
            <person name="Reynolds N.K."/>
            <person name="Stajich J.E."/>
            <person name="Barry K."/>
            <person name="Grigoriev I.V."/>
            <person name="Crous P."/>
            <person name="Smith M.E."/>
        </authorList>
    </citation>
    <scope>NUCLEOTIDE SEQUENCE</scope>
    <source>
        <strain evidence="1">CBS 190363</strain>
    </source>
</reference>
<name>A0ACC1LW75_9FUNG</name>
<keyword evidence="2" id="KW-1185">Reference proteome</keyword>
<accession>A0ACC1LW75</accession>
<dbReference type="Proteomes" id="UP001139981">
    <property type="component" value="Unassembled WGS sequence"/>
</dbReference>
<gene>
    <name evidence="1" type="ORF">IWW38_005545</name>
</gene>
<evidence type="ECO:0000313" key="1">
    <source>
        <dbReference type="EMBL" id="KAJ2883433.1"/>
    </source>
</evidence>
<proteinExistence type="predicted"/>
<dbReference type="EMBL" id="JANBVB010002650">
    <property type="protein sequence ID" value="KAJ2883433.1"/>
    <property type="molecule type" value="Genomic_DNA"/>
</dbReference>
<sequence length="107" mass="11924">MAKDTRLQAGVPQVKRKLEQFLFHVIALMENNNCKGAFSTGNLKHRDIRGDVISSQIPRSDEESDEPVDDDLGLDLDDNPDANGSDEDDREDDSDGDQASHRQSKAR</sequence>
<evidence type="ECO:0000313" key="2">
    <source>
        <dbReference type="Proteomes" id="UP001139981"/>
    </source>
</evidence>